<dbReference type="GO" id="GO:0006952">
    <property type="term" value="P:defense response"/>
    <property type="evidence" value="ECO:0007669"/>
    <property type="project" value="UniProtKB-KW"/>
</dbReference>
<dbReference type="EMBL" id="JAUIZM010000001">
    <property type="protein sequence ID" value="KAK1405293.1"/>
    <property type="molecule type" value="Genomic_DNA"/>
</dbReference>
<dbReference type="PROSITE" id="PS51032">
    <property type="entry name" value="AP2_ERF"/>
    <property type="match status" value="1"/>
</dbReference>
<dbReference type="PRINTS" id="PR00367">
    <property type="entry name" value="ETHRSPELEMNT"/>
</dbReference>
<evidence type="ECO:0000256" key="3">
    <source>
        <dbReference type="ARBA" id="ARBA00022821"/>
    </source>
</evidence>
<proteinExistence type="predicted"/>
<keyword evidence="5" id="KW-0238">DNA-binding</keyword>
<evidence type="ECO:0000313" key="9">
    <source>
        <dbReference type="EMBL" id="KAK1405293.1"/>
    </source>
</evidence>
<dbReference type="FunFam" id="3.30.730.10:FF:000001">
    <property type="entry name" value="Ethylene-responsive transcription factor 2"/>
    <property type="match status" value="1"/>
</dbReference>
<evidence type="ECO:0000256" key="2">
    <source>
        <dbReference type="ARBA" id="ARBA00022745"/>
    </source>
</evidence>
<evidence type="ECO:0000256" key="5">
    <source>
        <dbReference type="ARBA" id="ARBA00023125"/>
    </source>
</evidence>
<keyword evidence="2" id="KW-0936">Ethylene signaling pathway</keyword>
<dbReference type="GO" id="GO:0005634">
    <property type="term" value="C:nucleus"/>
    <property type="evidence" value="ECO:0007669"/>
    <property type="project" value="UniProtKB-SubCell"/>
</dbReference>
<keyword evidence="7" id="KW-0539">Nucleus</keyword>
<organism evidence="9 10">
    <name type="scientific">Heracleum sosnowskyi</name>
    <dbReference type="NCBI Taxonomy" id="360622"/>
    <lineage>
        <taxon>Eukaryota</taxon>
        <taxon>Viridiplantae</taxon>
        <taxon>Streptophyta</taxon>
        <taxon>Embryophyta</taxon>
        <taxon>Tracheophyta</taxon>
        <taxon>Spermatophyta</taxon>
        <taxon>Magnoliopsida</taxon>
        <taxon>eudicotyledons</taxon>
        <taxon>Gunneridae</taxon>
        <taxon>Pentapetalae</taxon>
        <taxon>asterids</taxon>
        <taxon>campanulids</taxon>
        <taxon>Apiales</taxon>
        <taxon>Apiaceae</taxon>
        <taxon>Apioideae</taxon>
        <taxon>apioid superclade</taxon>
        <taxon>Tordylieae</taxon>
        <taxon>Tordyliinae</taxon>
        <taxon>Heracleum</taxon>
    </lineage>
</organism>
<dbReference type="GO" id="GO:0003700">
    <property type="term" value="F:DNA-binding transcription factor activity"/>
    <property type="evidence" value="ECO:0007669"/>
    <property type="project" value="InterPro"/>
</dbReference>
<evidence type="ECO:0000313" key="10">
    <source>
        <dbReference type="Proteomes" id="UP001237642"/>
    </source>
</evidence>
<keyword evidence="6" id="KW-0804">Transcription</keyword>
<dbReference type="GO" id="GO:0003677">
    <property type="term" value="F:DNA binding"/>
    <property type="evidence" value="ECO:0007669"/>
    <property type="project" value="UniProtKB-KW"/>
</dbReference>
<keyword evidence="4" id="KW-0805">Transcription regulation</keyword>
<evidence type="ECO:0000256" key="7">
    <source>
        <dbReference type="ARBA" id="ARBA00023242"/>
    </source>
</evidence>
<evidence type="ECO:0000259" key="8">
    <source>
        <dbReference type="PROSITE" id="PS51032"/>
    </source>
</evidence>
<dbReference type="InterPro" id="IPR001471">
    <property type="entry name" value="AP2/ERF_dom"/>
</dbReference>
<dbReference type="PANTHER" id="PTHR31677">
    <property type="entry name" value="AP2 DOMAIN CLASS TRANSCRIPTION FACTOR"/>
    <property type="match status" value="1"/>
</dbReference>
<name>A0AAD8JKA5_9APIA</name>
<dbReference type="GO" id="GO:0009873">
    <property type="term" value="P:ethylene-activated signaling pathway"/>
    <property type="evidence" value="ECO:0007669"/>
    <property type="project" value="UniProtKB-KW"/>
</dbReference>
<dbReference type="Gene3D" id="3.30.730.10">
    <property type="entry name" value="AP2/ERF domain"/>
    <property type="match status" value="1"/>
</dbReference>
<dbReference type="SUPFAM" id="SSF54171">
    <property type="entry name" value="DNA-binding domain"/>
    <property type="match status" value="1"/>
</dbReference>
<dbReference type="AlphaFoldDB" id="A0AAD8JKA5"/>
<keyword evidence="10" id="KW-1185">Reference proteome</keyword>
<dbReference type="Proteomes" id="UP001237642">
    <property type="component" value="Unassembled WGS sequence"/>
</dbReference>
<dbReference type="InterPro" id="IPR036955">
    <property type="entry name" value="AP2/ERF_dom_sf"/>
</dbReference>
<sequence>MVRSKESASPAVSCAEVEEVHYRGVRKRPWGRYAAEIRDPVKKSRVWLGSFDTAEEAARAYDAAAVRFRGKRAKTNFPLSVSPSHSSTVESSSRGDVVLHAPPDVKITRHHLGGANPFYQQQHASTMTSNPTKPTTMLYQVVLPSGMVGQMVHPGVVNGGVLGDSGSSVVVDGFYQHEQATRINKSSGNMINRVLNLDLSLAPPVSDY</sequence>
<feature type="domain" description="AP2/ERF" evidence="8">
    <location>
        <begin position="21"/>
        <end position="78"/>
    </location>
</feature>
<dbReference type="CDD" id="cd00018">
    <property type="entry name" value="AP2"/>
    <property type="match status" value="1"/>
</dbReference>
<comment type="subcellular location">
    <subcellularLocation>
        <location evidence="1">Nucleus</location>
    </subcellularLocation>
</comment>
<protein>
    <submittedName>
        <fullName evidence="9">Erf domain protein 9</fullName>
    </submittedName>
</protein>
<dbReference type="PANTHER" id="PTHR31677:SF253">
    <property type="entry name" value="ETHYLENE-RESPONSIVE TRANSCRIPTION FACTOR 11"/>
    <property type="match status" value="1"/>
</dbReference>
<dbReference type="SMART" id="SM00380">
    <property type="entry name" value="AP2"/>
    <property type="match status" value="1"/>
</dbReference>
<accession>A0AAD8JKA5</accession>
<keyword evidence="3" id="KW-0611">Plant defense</keyword>
<dbReference type="Pfam" id="PF00847">
    <property type="entry name" value="AP2"/>
    <property type="match status" value="1"/>
</dbReference>
<evidence type="ECO:0000256" key="4">
    <source>
        <dbReference type="ARBA" id="ARBA00023015"/>
    </source>
</evidence>
<dbReference type="InterPro" id="IPR016177">
    <property type="entry name" value="DNA-bd_dom_sf"/>
</dbReference>
<evidence type="ECO:0000256" key="6">
    <source>
        <dbReference type="ARBA" id="ARBA00023163"/>
    </source>
</evidence>
<gene>
    <name evidence="9" type="ORF">POM88_004898</name>
</gene>
<reference evidence="9" key="1">
    <citation type="submission" date="2023-02" db="EMBL/GenBank/DDBJ databases">
        <title>Genome of toxic invasive species Heracleum sosnowskyi carries increased number of genes despite the absence of recent whole-genome duplications.</title>
        <authorList>
            <person name="Schelkunov M."/>
            <person name="Shtratnikova V."/>
            <person name="Makarenko M."/>
            <person name="Klepikova A."/>
            <person name="Omelchenko D."/>
            <person name="Novikova G."/>
            <person name="Obukhova E."/>
            <person name="Bogdanov V."/>
            <person name="Penin A."/>
            <person name="Logacheva M."/>
        </authorList>
    </citation>
    <scope>NUCLEOTIDE SEQUENCE</scope>
    <source>
        <strain evidence="9">Hsosn_3</strain>
        <tissue evidence="9">Leaf</tissue>
    </source>
</reference>
<evidence type="ECO:0000256" key="1">
    <source>
        <dbReference type="ARBA" id="ARBA00004123"/>
    </source>
</evidence>
<comment type="caution">
    <text evidence="9">The sequence shown here is derived from an EMBL/GenBank/DDBJ whole genome shotgun (WGS) entry which is preliminary data.</text>
</comment>
<reference evidence="9" key="2">
    <citation type="submission" date="2023-05" db="EMBL/GenBank/DDBJ databases">
        <authorList>
            <person name="Schelkunov M.I."/>
        </authorList>
    </citation>
    <scope>NUCLEOTIDE SEQUENCE</scope>
    <source>
        <strain evidence="9">Hsosn_3</strain>
        <tissue evidence="9">Leaf</tissue>
    </source>
</reference>